<accession>A0AAE9CUB9</accession>
<evidence type="ECO:0000313" key="14">
    <source>
        <dbReference type="EMBL" id="UMM40644.1"/>
    </source>
</evidence>
<reference evidence="13 15" key="2">
    <citation type="submission" date="2022-05" db="EMBL/GenBank/DDBJ databases">
        <title>Chromosome-level reference genomes for two strains of Caenorhabditis briggsae: an improved platform for comparative genomics.</title>
        <authorList>
            <person name="Stevens L."/>
            <person name="Andersen E.C."/>
        </authorList>
    </citation>
    <scope>NUCLEOTIDE SEQUENCE [LARGE SCALE GENOMIC DNA]</scope>
    <source>
        <strain evidence="13">QX1410_ONT</strain>
        <tissue evidence="13">Whole-organism</tissue>
    </source>
</reference>
<comment type="similarity">
    <text evidence="2 9">Belongs to the G-protein coupled receptor 1 family.</text>
</comment>
<evidence type="ECO:0000313" key="15">
    <source>
        <dbReference type="Proteomes" id="UP000827892"/>
    </source>
</evidence>
<evidence type="ECO:0000256" key="2">
    <source>
        <dbReference type="ARBA" id="ARBA00010663"/>
    </source>
</evidence>
<evidence type="ECO:0000259" key="12">
    <source>
        <dbReference type="PROSITE" id="PS50262"/>
    </source>
</evidence>
<feature type="transmembrane region" description="Helical" evidence="10">
    <location>
        <begin position="68"/>
        <end position="91"/>
    </location>
</feature>
<dbReference type="PRINTS" id="PR00237">
    <property type="entry name" value="GPCRRHODOPSN"/>
</dbReference>
<sequence length="413" mass="47384">MFFWWFWAALVFSRLVVVTDCQQPFENPTTMSNDLSSITSLVDNATLDYDNNCKIKINPLTLPYFQQAFISAYFAIFCVAIFGNFLVIYVVMKNKRMQTITNIFITNLAVSDLMVNFTSLWLTPTYTKIGHWVFGGGLCHGLPLFQGTSIFISTWTLTAIAIDRYIVIVHNSSNININDRMSMKSCLAIIVFIWGASLLMVAPYGINMKLIHIPAPCNFYVCQEDWADQHFRSTFGLVVMTLQFIVPFVLIAISYTKIWLFLNSRHSMTERKSDIKRKKRLLRMLICMVVIFAICWFPFNLLNCLRDLKFVDFSNYFVMVFTPVHLISMTATAWNPILYALKNDTFREEFAKVVPWLFAGRPGSGPIRVITERTAMIANPFRRGNQKKATSTPTEEQPVTVVSELLHATSNEE</sequence>
<keyword evidence="6 10" id="KW-0472">Membrane</keyword>
<dbReference type="EMBL" id="CP090896">
    <property type="protein sequence ID" value="ULT81364.1"/>
    <property type="molecule type" value="Genomic_DNA"/>
</dbReference>
<evidence type="ECO:0000256" key="7">
    <source>
        <dbReference type="ARBA" id="ARBA00023170"/>
    </source>
</evidence>
<feature type="transmembrane region" description="Helical" evidence="10">
    <location>
        <begin position="319"/>
        <end position="341"/>
    </location>
</feature>
<name>A0AAE9CUB9_CAEBR</name>
<evidence type="ECO:0000313" key="16">
    <source>
        <dbReference type="Proteomes" id="UP000829354"/>
    </source>
</evidence>
<dbReference type="PANTHER" id="PTHR24235:SF29">
    <property type="entry name" value="GH23382P"/>
    <property type="match status" value="1"/>
</dbReference>
<evidence type="ECO:0000256" key="10">
    <source>
        <dbReference type="SAM" id="Phobius"/>
    </source>
</evidence>
<feature type="transmembrane region" description="Helical" evidence="10">
    <location>
        <begin position="186"/>
        <end position="206"/>
    </location>
</feature>
<dbReference type="InterPro" id="IPR000276">
    <property type="entry name" value="GPCR_Rhodpsn"/>
</dbReference>
<keyword evidence="7 9" id="KW-0675">Receptor</keyword>
<proteinExistence type="inferred from homology"/>
<evidence type="ECO:0000256" key="11">
    <source>
        <dbReference type="SAM" id="SignalP"/>
    </source>
</evidence>
<evidence type="ECO:0000256" key="5">
    <source>
        <dbReference type="ARBA" id="ARBA00023040"/>
    </source>
</evidence>
<evidence type="ECO:0000256" key="6">
    <source>
        <dbReference type="ARBA" id="ARBA00023136"/>
    </source>
</evidence>
<keyword evidence="11" id="KW-0732">Signal</keyword>
<feature type="transmembrane region" description="Helical" evidence="10">
    <location>
        <begin position="235"/>
        <end position="260"/>
    </location>
</feature>
<dbReference type="InterPro" id="IPR017452">
    <property type="entry name" value="GPCR_Rhodpsn_7TM"/>
</dbReference>
<comment type="subcellular location">
    <subcellularLocation>
        <location evidence="1">Membrane</location>
        <topology evidence="1">Multi-pass membrane protein</topology>
    </subcellularLocation>
</comment>
<dbReference type="AlphaFoldDB" id="A0AAE9CUB9"/>
<dbReference type="Proteomes" id="UP000829354">
    <property type="component" value="Chromosome X"/>
</dbReference>
<keyword evidence="5 9" id="KW-0297">G-protein coupled receptor</keyword>
<dbReference type="PANTHER" id="PTHR24235">
    <property type="entry name" value="NEUROPEPTIDE Y RECEPTOR"/>
    <property type="match status" value="1"/>
</dbReference>
<evidence type="ECO:0000256" key="3">
    <source>
        <dbReference type="ARBA" id="ARBA00022692"/>
    </source>
</evidence>
<dbReference type="SUPFAM" id="SSF81321">
    <property type="entry name" value="Family A G protein-coupled receptor-like"/>
    <property type="match status" value="1"/>
</dbReference>
<keyword evidence="16" id="KW-1185">Reference proteome</keyword>
<dbReference type="Proteomes" id="UP000827892">
    <property type="component" value="Chromosome X"/>
</dbReference>
<dbReference type="PROSITE" id="PS00237">
    <property type="entry name" value="G_PROTEIN_RECEP_F1_1"/>
    <property type="match status" value="1"/>
</dbReference>
<keyword evidence="3 9" id="KW-0812">Transmembrane</keyword>
<reference evidence="14 16" key="1">
    <citation type="submission" date="2022-04" db="EMBL/GenBank/DDBJ databases">
        <title>Chromosome-level reference genomes for two strains of Caenorhabditis briggsae: an improved platform for comparative genomics.</title>
        <authorList>
            <person name="Stevens L."/>
            <person name="Andersen E."/>
        </authorList>
    </citation>
    <scope>NUCLEOTIDE SEQUENCE [LARGE SCALE GENOMIC DNA]</scope>
    <source>
        <strain evidence="14">VX34</strain>
        <tissue evidence="14">Whole-organism</tissue>
    </source>
</reference>
<dbReference type="PROSITE" id="PS50262">
    <property type="entry name" value="G_PROTEIN_RECEP_F1_2"/>
    <property type="match status" value="1"/>
</dbReference>
<feature type="chain" id="PRO_5044706711" description="G-protein coupled receptors family 1 profile domain-containing protein" evidence="11">
    <location>
        <begin position="22"/>
        <end position="413"/>
    </location>
</feature>
<dbReference type="PRINTS" id="PR01012">
    <property type="entry name" value="NRPEPTIDEYR"/>
</dbReference>
<dbReference type="CDD" id="cd15203">
    <property type="entry name" value="7tmA_NPYR-like"/>
    <property type="match status" value="1"/>
</dbReference>
<dbReference type="GO" id="GO:0004983">
    <property type="term" value="F:neuropeptide Y receptor activity"/>
    <property type="evidence" value="ECO:0007669"/>
    <property type="project" value="InterPro"/>
</dbReference>
<keyword evidence="8 9" id="KW-0807">Transducer</keyword>
<dbReference type="Gene3D" id="1.20.1070.10">
    <property type="entry name" value="Rhodopsin 7-helix transmembrane proteins"/>
    <property type="match status" value="1"/>
</dbReference>
<evidence type="ECO:0000313" key="13">
    <source>
        <dbReference type="EMBL" id="ULT81364.1"/>
    </source>
</evidence>
<feature type="domain" description="G-protein coupled receptors family 1 profile" evidence="12">
    <location>
        <begin position="83"/>
        <end position="339"/>
    </location>
</feature>
<gene>
    <name evidence="13" type="ORF">L3Y34_011331</name>
    <name evidence="14" type="ORF">L5515_017194</name>
</gene>
<dbReference type="SMART" id="SM01381">
    <property type="entry name" value="7TM_GPCR_Srsx"/>
    <property type="match status" value="1"/>
</dbReference>
<feature type="signal peptide" evidence="11">
    <location>
        <begin position="1"/>
        <end position="21"/>
    </location>
</feature>
<organism evidence="13 15">
    <name type="scientific">Caenorhabditis briggsae</name>
    <dbReference type="NCBI Taxonomy" id="6238"/>
    <lineage>
        <taxon>Eukaryota</taxon>
        <taxon>Metazoa</taxon>
        <taxon>Ecdysozoa</taxon>
        <taxon>Nematoda</taxon>
        <taxon>Chromadorea</taxon>
        <taxon>Rhabditida</taxon>
        <taxon>Rhabditina</taxon>
        <taxon>Rhabditomorpha</taxon>
        <taxon>Rhabditoidea</taxon>
        <taxon>Rhabditidae</taxon>
        <taxon>Peloderinae</taxon>
        <taxon>Caenorhabditis</taxon>
    </lineage>
</organism>
<evidence type="ECO:0000256" key="4">
    <source>
        <dbReference type="ARBA" id="ARBA00022989"/>
    </source>
</evidence>
<keyword evidence="4 10" id="KW-1133">Transmembrane helix</keyword>
<feature type="transmembrane region" description="Helical" evidence="10">
    <location>
        <begin position="281"/>
        <end position="299"/>
    </location>
</feature>
<dbReference type="InterPro" id="IPR000611">
    <property type="entry name" value="NPY_rcpt"/>
</dbReference>
<dbReference type="Pfam" id="PF00001">
    <property type="entry name" value="7tm_1"/>
    <property type="match status" value="1"/>
</dbReference>
<evidence type="ECO:0000256" key="9">
    <source>
        <dbReference type="RuleBase" id="RU000688"/>
    </source>
</evidence>
<evidence type="ECO:0000256" key="1">
    <source>
        <dbReference type="ARBA" id="ARBA00004141"/>
    </source>
</evidence>
<dbReference type="GO" id="GO:0016020">
    <property type="term" value="C:membrane"/>
    <property type="evidence" value="ECO:0007669"/>
    <property type="project" value="UniProtKB-SubCell"/>
</dbReference>
<evidence type="ECO:0000256" key="8">
    <source>
        <dbReference type="ARBA" id="ARBA00023224"/>
    </source>
</evidence>
<protein>
    <recommendedName>
        <fullName evidence="12">G-protein coupled receptors family 1 profile domain-containing protein</fullName>
    </recommendedName>
</protein>
<feature type="transmembrane region" description="Helical" evidence="10">
    <location>
        <begin position="144"/>
        <end position="166"/>
    </location>
</feature>
<dbReference type="EMBL" id="CP092625">
    <property type="protein sequence ID" value="UMM40644.1"/>
    <property type="molecule type" value="Genomic_DNA"/>
</dbReference>
<feature type="transmembrane region" description="Helical" evidence="10">
    <location>
        <begin position="103"/>
        <end position="124"/>
    </location>
</feature>